<dbReference type="EMBL" id="BPVZ01000530">
    <property type="protein sequence ID" value="GKV51723.1"/>
    <property type="molecule type" value="Genomic_DNA"/>
</dbReference>
<keyword evidence="1" id="KW-0812">Transmembrane</keyword>
<reference evidence="2 3" key="1">
    <citation type="journal article" date="2021" name="Commun. Biol.">
        <title>The genome of Shorea leprosula (Dipterocarpaceae) highlights the ecological relevance of drought in aseasonal tropical rainforests.</title>
        <authorList>
            <person name="Ng K.K.S."/>
            <person name="Kobayashi M.J."/>
            <person name="Fawcett J.A."/>
            <person name="Hatakeyama M."/>
            <person name="Paape T."/>
            <person name="Ng C.H."/>
            <person name="Ang C.C."/>
            <person name="Tnah L.H."/>
            <person name="Lee C.T."/>
            <person name="Nishiyama T."/>
            <person name="Sese J."/>
            <person name="O'Brien M.J."/>
            <person name="Copetti D."/>
            <person name="Mohd Noor M.I."/>
            <person name="Ong R.C."/>
            <person name="Putra M."/>
            <person name="Sireger I.Z."/>
            <person name="Indrioko S."/>
            <person name="Kosugi Y."/>
            <person name="Izuno A."/>
            <person name="Isagi Y."/>
            <person name="Lee S.L."/>
            <person name="Shimizu K.K."/>
        </authorList>
    </citation>
    <scope>NUCLEOTIDE SEQUENCE [LARGE SCALE GENOMIC DNA]</scope>
    <source>
        <strain evidence="2">214</strain>
    </source>
</reference>
<evidence type="ECO:0000313" key="2">
    <source>
        <dbReference type="EMBL" id="GKV51723.1"/>
    </source>
</evidence>
<keyword evidence="1" id="KW-1133">Transmembrane helix</keyword>
<gene>
    <name evidence="2" type="ORF">SLEP1_g58352</name>
</gene>
<organism evidence="2 3">
    <name type="scientific">Rubroshorea leprosula</name>
    <dbReference type="NCBI Taxonomy" id="152421"/>
    <lineage>
        <taxon>Eukaryota</taxon>
        <taxon>Viridiplantae</taxon>
        <taxon>Streptophyta</taxon>
        <taxon>Embryophyta</taxon>
        <taxon>Tracheophyta</taxon>
        <taxon>Spermatophyta</taxon>
        <taxon>Magnoliopsida</taxon>
        <taxon>eudicotyledons</taxon>
        <taxon>Gunneridae</taxon>
        <taxon>Pentapetalae</taxon>
        <taxon>rosids</taxon>
        <taxon>malvids</taxon>
        <taxon>Malvales</taxon>
        <taxon>Dipterocarpaceae</taxon>
        <taxon>Rubroshorea</taxon>
    </lineage>
</organism>
<keyword evidence="1" id="KW-0472">Membrane</keyword>
<protein>
    <recommendedName>
        <fullName evidence="4">Secreted protein</fullName>
    </recommendedName>
</protein>
<feature type="transmembrane region" description="Helical" evidence="1">
    <location>
        <begin position="21"/>
        <end position="37"/>
    </location>
</feature>
<dbReference type="AlphaFoldDB" id="A0AAV5MSB2"/>
<accession>A0AAV5MSB2</accession>
<feature type="transmembrane region" description="Helical" evidence="1">
    <location>
        <begin position="49"/>
        <end position="69"/>
    </location>
</feature>
<evidence type="ECO:0000313" key="3">
    <source>
        <dbReference type="Proteomes" id="UP001054252"/>
    </source>
</evidence>
<evidence type="ECO:0008006" key="4">
    <source>
        <dbReference type="Google" id="ProtNLM"/>
    </source>
</evidence>
<evidence type="ECO:0000256" key="1">
    <source>
        <dbReference type="SAM" id="Phobius"/>
    </source>
</evidence>
<comment type="caution">
    <text evidence="2">The sequence shown here is derived from an EMBL/GenBank/DDBJ whole genome shotgun (WGS) entry which is preliminary data.</text>
</comment>
<name>A0AAV5MSB2_9ROSI</name>
<keyword evidence="3" id="KW-1185">Reference proteome</keyword>
<dbReference type="Proteomes" id="UP001054252">
    <property type="component" value="Unassembled WGS sequence"/>
</dbReference>
<sequence length="102" mass="11463">MGLARIVVCFLQETSNKLVPLIRWLLAYCAATLHFVLHHHLTKSNQQWLVLSSHCFCVSCSVNLLLAFLPSCQHSQCQADAVFPGTNVNLVFRIGTTKPPWQ</sequence>
<proteinExistence type="predicted"/>